<feature type="transmembrane region" description="Helical" evidence="2">
    <location>
        <begin position="429"/>
        <end position="447"/>
    </location>
</feature>
<feature type="transmembrane region" description="Helical" evidence="2">
    <location>
        <begin position="134"/>
        <end position="154"/>
    </location>
</feature>
<keyword evidence="2" id="KW-1133">Transmembrane helix</keyword>
<feature type="transmembrane region" description="Helical" evidence="2">
    <location>
        <begin position="12"/>
        <end position="33"/>
    </location>
</feature>
<feature type="transmembrane region" description="Helical" evidence="2">
    <location>
        <begin position="399"/>
        <end position="417"/>
    </location>
</feature>
<evidence type="ECO:0000256" key="1">
    <source>
        <dbReference type="SAM" id="MobiDB-lite"/>
    </source>
</evidence>
<feature type="transmembrane region" description="Helical" evidence="2">
    <location>
        <begin position="95"/>
        <end position="113"/>
    </location>
</feature>
<feature type="transmembrane region" description="Helical" evidence="2">
    <location>
        <begin position="241"/>
        <end position="263"/>
    </location>
</feature>
<feature type="region of interest" description="Disordered" evidence="1">
    <location>
        <begin position="455"/>
        <end position="478"/>
    </location>
</feature>
<feature type="transmembrane region" description="Helical" evidence="2">
    <location>
        <begin position="275"/>
        <end position="295"/>
    </location>
</feature>
<name>A0ABT4TFM6_9ACTN</name>
<keyword evidence="2" id="KW-0812">Transmembrane</keyword>
<comment type="caution">
    <text evidence="3">The sequence shown here is derived from an EMBL/GenBank/DDBJ whole genome shotgun (WGS) entry which is preliminary data.</text>
</comment>
<reference evidence="3" key="1">
    <citation type="submission" date="2023-01" db="EMBL/GenBank/DDBJ databases">
        <title>Draft genome sequence of Nocardiopsis sp. LSu2-4 isolated from halophytes.</title>
        <authorList>
            <person name="Duangmal K."/>
            <person name="Chantavorakit T."/>
        </authorList>
    </citation>
    <scope>NUCLEOTIDE SEQUENCE</scope>
    <source>
        <strain evidence="3">LSu2-4</strain>
    </source>
</reference>
<gene>
    <name evidence="3" type="ORF">O4U47_01840</name>
</gene>
<feature type="transmembrane region" description="Helical" evidence="2">
    <location>
        <begin position="160"/>
        <end position="180"/>
    </location>
</feature>
<feature type="transmembrane region" description="Helical" evidence="2">
    <location>
        <begin position="39"/>
        <end position="58"/>
    </location>
</feature>
<feature type="transmembrane region" description="Helical" evidence="2">
    <location>
        <begin position="65"/>
        <end position="83"/>
    </location>
</feature>
<evidence type="ECO:0000256" key="2">
    <source>
        <dbReference type="SAM" id="Phobius"/>
    </source>
</evidence>
<evidence type="ECO:0000313" key="3">
    <source>
        <dbReference type="EMBL" id="MDA2803240.1"/>
    </source>
</evidence>
<organism evidence="3 4">
    <name type="scientific">Nocardiopsis suaedae</name>
    <dbReference type="NCBI Taxonomy" id="3018444"/>
    <lineage>
        <taxon>Bacteria</taxon>
        <taxon>Bacillati</taxon>
        <taxon>Actinomycetota</taxon>
        <taxon>Actinomycetes</taxon>
        <taxon>Streptosporangiales</taxon>
        <taxon>Nocardiopsidaceae</taxon>
        <taxon>Nocardiopsis</taxon>
    </lineage>
</organism>
<dbReference type="RefSeq" id="WP_270675509.1">
    <property type="nucleotide sequence ID" value="NZ_JAQFWP010000002.1"/>
</dbReference>
<dbReference type="EMBL" id="JAQFWP010000002">
    <property type="protein sequence ID" value="MDA2803240.1"/>
    <property type="molecule type" value="Genomic_DNA"/>
</dbReference>
<proteinExistence type="predicted"/>
<keyword evidence="4" id="KW-1185">Reference proteome</keyword>
<dbReference type="Proteomes" id="UP001165685">
    <property type="component" value="Unassembled WGS sequence"/>
</dbReference>
<feature type="transmembrane region" description="Helical" evidence="2">
    <location>
        <begin position="192"/>
        <end position="215"/>
    </location>
</feature>
<evidence type="ECO:0000313" key="4">
    <source>
        <dbReference type="Proteomes" id="UP001165685"/>
    </source>
</evidence>
<feature type="transmembrane region" description="Helical" evidence="2">
    <location>
        <begin position="307"/>
        <end position="326"/>
    </location>
</feature>
<accession>A0ABT4TFM6</accession>
<protein>
    <submittedName>
        <fullName evidence="3">Uncharacterized protein</fullName>
    </submittedName>
</protein>
<keyword evidence="2" id="KW-0472">Membrane</keyword>
<feature type="transmembrane region" description="Helical" evidence="2">
    <location>
        <begin position="346"/>
        <end position="363"/>
    </location>
</feature>
<feature type="transmembrane region" description="Helical" evidence="2">
    <location>
        <begin position="369"/>
        <end position="387"/>
    </location>
</feature>
<sequence>MSRNPDGRRAAWMLPGALTVAGLASAALVVVGPPLDGPVSLPLTVPLLLAAAVAARVLPGRVGAGIGLAAVVLAAAAATAALITQAEGGLRPIAVGVRAVQFTALAIAAYAGVRQLVRPRQDAGVPRRDWTRPLQLVALLCLSAIGAELLAAYSDNTGDPGGIAFALVFFAALYGAPALLARELVRRRGWGWPSLLLLFAALGTAQACLIDQSLFSADYQGYEGWEEIRQASLIPPLGISAYNAFSFIVGHIIYSFAAPVTLAEAWAPQRTREPWLGPFGTVAAVLAYAAAAALIVSDPESRSGSPAQLAVSAAVVVGFVVAAVLFGRRAAARTRRPPRPARRLPLWPVFATALLVALVIDLSPQDWGGVALGVAVTGGFGLALVAAARTWGWSVRHSATAAFAFLLARGVMAFTYFPLLGDVAPLPKYAHNTVMLLAVLTAGWLALRYRPDTAEERSAHPQAKHLTNPTDIAGGTAP</sequence>